<organism evidence="1 2">
    <name type="scientific">Mycobacterium attenuatum</name>
    <dbReference type="NCBI Taxonomy" id="2341086"/>
    <lineage>
        <taxon>Bacteria</taxon>
        <taxon>Bacillati</taxon>
        <taxon>Actinomycetota</taxon>
        <taxon>Actinomycetes</taxon>
        <taxon>Mycobacteriales</taxon>
        <taxon>Mycobacteriaceae</taxon>
        <taxon>Mycobacterium</taxon>
    </lineage>
</organism>
<keyword evidence="2" id="KW-1185">Reference proteome</keyword>
<name>A0A498Q2P1_9MYCO</name>
<proteinExistence type="predicted"/>
<dbReference type="RefSeq" id="WP_122497179.1">
    <property type="nucleotide sequence ID" value="NZ_UPHP01000092.1"/>
</dbReference>
<dbReference type="EMBL" id="UPHP01000092">
    <property type="protein sequence ID" value="VBA40408.1"/>
    <property type="molecule type" value="Genomic_DNA"/>
</dbReference>
<dbReference type="AlphaFoldDB" id="A0A498Q2P1"/>
<accession>A0A498Q2P1</accession>
<protein>
    <submittedName>
        <fullName evidence="1">Uncharacterized protein</fullName>
    </submittedName>
</protein>
<dbReference type="OrthoDB" id="5476461at2"/>
<evidence type="ECO:0000313" key="1">
    <source>
        <dbReference type="EMBL" id="VBA40408.1"/>
    </source>
</evidence>
<sequence>MRSNALRAGGNASDTGIDELRELCAEAHDEISLAIGMPQTSWRWPSTDTLARLAGEFIALIESIGDPALTVGLFYAGSYAKLEVG</sequence>
<reference evidence="1 2" key="1">
    <citation type="submission" date="2018-09" db="EMBL/GenBank/DDBJ databases">
        <authorList>
            <person name="Tagini F."/>
        </authorList>
    </citation>
    <scope>NUCLEOTIDE SEQUENCE [LARGE SCALE GENOMIC DNA]</scope>
    <source>
        <strain evidence="1 2">MK136</strain>
    </source>
</reference>
<dbReference type="Proteomes" id="UP000273307">
    <property type="component" value="Unassembled WGS sequence"/>
</dbReference>
<gene>
    <name evidence="1" type="ORF">LAUMK136_03500</name>
</gene>
<evidence type="ECO:0000313" key="2">
    <source>
        <dbReference type="Proteomes" id="UP000273307"/>
    </source>
</evidence>